<sequence>MGKSDIKAPSTNSSLLVLSLHVNDANLCITVMMLTDLWKLDTLGIHDSSEKRSKTETQQLALKHFIETVSRDNTGRYKVNLPCLDGHPSLYDNKEMAQEVFKQWERE</sequence>
<evidence type="ECO:0000313" key="2">
    <source>
        <dbReference type="Proteomes" id="UP000887013"/>
    </source>
</evidence>
<feature type="non-terminal residue" evidence="1">
    <location>
        <position position="107"/>
    </location>
</feature>
<protein>
    <submittedName>
        <fullName evidence="1">DUF1758 domain-containing protein</fullName>
    </submittedName>
</protein>
<organism evidence="1 2">
    <name type="scientific">Nephila pilipes</name>
    <name type="common">Giant wood spider</name>
    <name type="synonym">Nephila maculata</name>
    <dbReference type="NCBI Taxonomy" id="299642"/>
    <lineage>
        <taxon>Eukaryota</taxon>
        <taxon>Metazoa</taxon>
        <taxon>Ecdysozoa</taxon>
        <taxon>Arthropoda</taxon>
        <taxon>Chelicerata</taxon>
        <taxon>Arachnida</taxon>
        <taxon>Araneae</taxon>
        <taxon>Araneomorphae</taxon>
        <taxon>Entelegynae</taxon>
        <taxon>Araneoidea</taxon>
        <taxon>Nephilidae</taxon>
        <taxon>Nephila</taxon>
    </lineage>
</organism>
<dbReference type="AlphaFoldDB" id="A0A8X6N3U2"/>
<gene>
    <name evidence="1" type="primary">AVEN_97169_1</name>
    <name evidence="1" type="ORF">NPIL_611611</name>
</gene>
<keyword evidence="2" id="KW-1185">Reference proteome</keyword>
<dbReference type="EMBL" id="BMAW01053700">
    <property type="protein sequence ID" value="GFS92485.1"/>
    <property type="molecule type" value="Genomic_DNA"/>
</dbReference>
<evidence type="ECO:0000313" key="1">
    <source>
        <dbReference type="EMBL" id="GFS92485.1"/>
    </source>
</evidence>
<dbReference type="Proteomes" id="UP000887013">
    <property type="component" value="Unassembled WGS sequence"/>
</dbReference>
<reference evidence="1" key="1">
    <citation type="submission" date="2020-08" db="EMBL/GenBank/DDBJ databases">
        <title>Multicomponent nature underlies the extraordinary mechanical properties of spider dragline silk.</title>
        <authorList>
            <person name="Kono N."/>
            <person name="Nakamura H."/>
            <person name="Mori M."/>
            <person name="Yoshida Y."/>
            <person name="Ohtoshi R."/>
            <person name="Malay A.D."/>
            <person name="Moran D.A.P."/>
            <person name="Tomita M."/>
            <person name="Numata K."/>
            <person name="Arakawa K."/>
        </authorList>
    </citation>
    <scope>NUCLEOTIDE SEQUENCE</scope>
</reference>
<accession>A0A8X6N3U2</accession>
<name>A0A8X6N3U2_NEPPI</name>
<proteinExistence type="predicted"/>
<dbReference type="OrthoDB" id="6433940at2759"/>
<comment type="caution">
    <text evidence="1">The sequence shown here is derived from an EMBL/GenBank/DDBJ whole genome shotgun (WGS) entry which is preliminary data.</text>
</comment>